<evidence type="ECO:0000256" key="1">
    <source>
        <dbReference type="ARBA" id="ARBA00010296"/>
    </source>
</evidence>
<evidence type="ECO:0000313" key="9">
    <source>
        <dbReference type="Proteomes" id="UP000063429"/>
    </source>
</evidence>
<proteinExistence type="inferred from homology"/>
<keyword evidence="5" id="KW-0564">Palmitate</keyword>
<keyword evidence="3 7" id="KW-0732">Signal</keyword>
<accession>A0ABM5UZX7</accession>
<sequence>MKKIIALAALAVSFLTLTGCNTVRGFGEDVSKVGDKMQDASKK</sequence>
<evidence type="ECO:0000313" key="8">
    <source>
        <dbReference type="EMBL" id="AKZ62732.1"/>
    </source>
</evidence>
<feature type="chain" id="PRO_5046059451" evidence="7">
    <location>
        <begin position="19"/>
        <end position="43"/>
    </location>
</feature>
<feature type="signal peptide" evidence="7">
    <location>
        <begin position="1"/>
        <end position="18"/>
    </location>
</feature>
<evidence type="ECO:0000256" key="7">
    <source>
        <dbReference type="SAM" id="SignalP"/>
    </source>
</evidence>
<gene>
    <name evidence="8" type="ORF">F506_08625</name>
</gene>
<dbReference type="EMBL" id="CP011409">
    <property type="protein sequence ID" value="AKZ62732.1"/>
    <property type="molecule type" value="Genomic_DNA"/>
</dbReference>
<evidence type="ECO:0000256" key="6">
    <source>
        <dbReference type="ARBA" id="ARBA00023288"/>
    </source>
</evidence>
<dbReference type="PROSITE" id="PS51257">
    <property type="entry name" value="PROKAR_LIPOPROTEIN"/>
    <property type="match status" value="1"/>
</dbReference>
<keyword evidence="9" id="KW-1185">Reference proteome</keyword>
<keyword evidence="4" id="KW-0472">Membrane</keyword>
<dbReference type="Pfam" id="PF08085">
    <property type="entry name" value="Entericidin"/>
    <property type="match status" value="1"/>
</dbReference>
<dbReference type="Proteomes" id="UP000063429">
    <property type="component" value="Chromosome"/>
</dbReference>
<dbReference type="RefSeq" id="WP_053196626.1">
    <property type="nucleotide sequence ID" value="NZ_CP011409.1"/>
</dbReference>
<keyword evidence="2" id="KW-1003">Cell membrane</keyword>
<dbReference type="InterPro" id="IPR012556">
    <property type="entry name" value="Entericidin"/>
</dbReference>
<reference evidence="9" key="1">
    <citation type="journal article" date="2015" name="Genome Announc.">
        <title>Complete Genome Sequence of Herbaspirillum hiltneri N3 (DSM 17495), Isolated from Surface-Sterilized Wheat Roots.</title>
        <authorList>
            <person name="Guizelini D."/>
            <person name="Saizaki P.M."/>
            <person name="Coimbra N.A."/>
            <person name="Weiss V.A."/>
            <person name="Faoro H."/>
            <person name="Sfeir M.Z."/>
            <person name="Baura V.A."/>
            <person name="Monteiro R.A."/>
            <person name="Chubatsu L.S."/>
            <person name="Souza E.M."/>
            <person name="Cruz L.M."/>
            <person name="Pedrosa F.O."/>
            <person name="Raittz R.T."/>
            <person name="Marchaukoski J.N."/>
            <person name="Steffens M.B."/>
        </authorList>
    </citation>
    <scope>NUCLEOTIDE SEQUENCE [LARGE SCALE GENOMIC DNA]</scope>
    <source>
        <strain evidence="9">N3</strain>
    </source>
</reference>
<evidence type="ECO:0000256" key="3">
    <source>
        <dbReference type="ARBA" id="ARBA00022729"/>
    </source>
</evidence>
<name>A0ABM5UZX7_9BURK</name>
<keyword evidence="6" id="KW-0449">Lipoprotein</keyword>
<evidence type="ECO:0000256" key="2">
    <source>
        <dbReference type="ARBA" id="ARBA00022475"/>
    </source>
</evidence>
<protein>
    <submittedName>
        <fullName evidence="8">Entericidin</fullName>
    </submittedName>
</protein>
<comment type="similarity">
    <text evidence="1">Belongs to the EcnA/EcnB lipoprotein family.</text>
</comment>
<organism evidence="8 9">
    <name type="scientific">Herbaspirillum hiltneri N3</name>
    <dbReference type="NCBI Taxonomy" id="1262470"/>
    <lineage>
        <taxon>Bacteria</taxon>
        <taxon>Pseudomonadati</taxon>
        <taxon>Pseudomonadota</taxon>
        <taxon>Betaproteobacteria</taxon>
        <taxon>Burkholderiales</taxon>
        <taxon>Oxalobacteraceae</taxon>
        <taxon>Herbaspirillum</taxon>
    </lineage>
</organism>
<evidence type="ECO:0000256" key="4">
    <source>
        <dbReference type="ARBA" id="ARBA00023136"/>
    </source>
</evidence>
<evidence type="ECO:0000256" key="5">
    <source>
        <dbReference type="ARBA" id="ARBA00023139"/>
    </source>
</evidence>